<feature type="transmembrane region" description="Helical" evidence="7">
    <location>
        <begin position="578"/>
        <end position="601"/>
    </location>
</feature>
<feature type="transmembrane region" description="Helical" evidence="7">
    <location>
        <begin position="483"/>
        <end position="507"/>
    </location>
</feature>
<dbReference type="PANTHER" id="PTHR11660:SF53">
    <property type="entry name" value="SOLUTE CARRIER FAMILY 40 MEMBER 3, CHLOROPLASTIC"/>
    <property type="match status" value="1"/>
</dbReference>
<dbReference type="AlphaFoldDB" id="A0A8T3BJK7"/>
<evidence type="ECO:0000313" key="9">
    <source>
        <dbReference type="Proteomes" id="UP000829196"/>
    </source>
</evidence>
<feature type="transmembrane region" description="Helical" evidence="7">
    <location>
        <begin position="314"/>
        <end position="333"/>
    </location>
</feature>
<comment type="subcellular location">
    <subcellularLocation>
        <location evidence="1 7">Membrane</location>
        <topology evidence="1 7">Multi-pass membrane protein</topology>
    </subcellularLocation>
</comment>
<gene>
    <name evidence="8" type="ORF">KFK09_009494</name>
</gene>
<keyword evidence="7" id="KW-0406">Ion transport</keyword>
<keyword evidence="5 7" id="KW-1133">Transmembrane helix</keyword>
<evidence type="ECO:0000256" key="1">
    <source>
        <dbReference type="ARBA" id="ARBA00004141"/>
    </source>
</evidence>
<keyword evidence="3 7" id="KW-0813">Transport</keyword>
<accession>A0A8T3BJK7</accession>
<proteinExistence type="inferred from homology"/>
<comment type="function">
    <text evidence="7">May be involved in iron transport and iron homeostasis.</text>
</comment>
<dbReference type="PANTHER" id="PTHR11660">
    <property type="entry name" value="SOLUTE CARRIER FAMILY 40 MEMBER"/>
    <property type="match status" value="1"/>
</dbReference>
<feature type="transmembrane region" description="Helical" evidence="7">
    <location>
        <begin position="550"/>
        <end position="572"/>
    </location>
</feature>
<evidence type="ECO:0000256" key="7">
    <source>
        <dbReference type="RuleBase" id="RU365065"/>
    </source>
</evidence>
<protein>
    <recommendedName>
        <fullName evidence="7">Solute carrier family 40 member</fullName>
    </recommendedName>
</protein>
<dbReference type="Pfam" id="PF06963">
    <property type="entry name" value="FPN1"/>
    <property type="match status" value="3"/>
</dbReference>
<evidence type="ECO:0000256" key="3">
    <source>
        <dbReference type="ARBA" id="ARBA00022448"/>
    </source>
</evidence>
<dbReference type="EMBL" id="JAGYWB010000008">
    <property type="protein sequence ID" value="KAI0513471.1"/>
    <property type="molecule type" value="Genomic_DNA"/>
</dbReference>
<evidence type="ECO:0000256" key="4">
    <source>
        <dbReference type="ARBA" id="ARBA00022692"/>
    </source>
</evidence>
<organism evidence="8 9">
    <name type="scientific">Dendrobium nobile</name>
    <name type="common">Orchid</name>
    <dbReference type="NCBI Taxonomy" id="94219"/>
    <lineage>
        <taxon>Eukaryota</taxon>
        <taxon>Viridiplantae</taxon>
        <taxon>Streptophyta</taxon>
        <taxon>Embryophyta</taxon>
        <taxon>Tracheophyta</taxon>
        <taxon>Spermatophyta</taxon>
        <taxon>Magnoliopsida</taxon>
        <taxon>Liliopsida</taxon>
        <taxon>Asparagales</taxon>
        <taxon>Orchidaceae</taxon>
        <taxon>Epidendroideae</taxon>
        <taxon>Malaxideae</taxon>
        <taxon>Dendrobiinae</taxon>
        <taxon>Dendrobium</taxon>
    </lineage>
</organism>
<feature type="transmembrane region" description="Helical" evidence="7">
    <location>
        <begin position="199"/>
        <end position="222"/>
    </location>
</feature>
<sequence length="644" mass="70358">MRLLIFPSFSQPPLLRRGKPLVSQYRLRQWYPISFHSKRPPGYSVYRFGGFSSKCSVVDVDVDASSIATEDETSEDLTSCSNTLSPLASDIFYSASFKLLKEDDCINSLLREVPVLTKDEQAALAATPAHPAGLYALYASFLVGNMVEQLWNFAWPTAVATLHTSLLPVAVVGFFAKLSVFIGAPLVGNLMDHFPRIPAYHSLNIIQTAAQLLSAAMIIHALSRASCTSASTMLFQPWFIVLVAVGAIERLAGLALGVTVEREWVVLLSGTNRPIALACANAMLNRIDLLCEIAGASIFGILLSKYHTVTCLKLASGLMICALPVLFILGELINRSSSGALECSKFSQNSDSSFRVGSLLNMGKIVEIGFKSMRNGWMEYRNQPILPASLAYVFLYFNIALAPGSIMTAFLMHHGTIYKFSSLLKFLSRLGHMSYDVVGTQILQTGIPLSKANLIGATEISIASLAEFAMLGVAIIANDVKHFSFLALLSFASVVGAAWMFCCWLGNPSEEQRELFSLDPQFQTYWVICLMTLLNPILQTGIPLSKANLIGATEISIASLAEFAMLGVAIIANDVKHFSFLALLSFASVVGAAWMFCCWLGNPSEEQRELFSLDPQFQTCWRDEQVLSAAEHVALHFFSSSAFC</sequence>
<evidence type="ECO:0000313" key="8">
    <source>
        <dbReference type="EMBL" id="KAI0513471.1"/>
    </source>
</evidence>
<feature type="transmembrane region" description="Helical" evidence="7">
    <location>
        <begin position="234"/>
        <end position="255"/>
    </location>
</feature>
<dbReference type="GO" id="GO:0005381">
    <property type="term" value="F:iron ion transmembrane transporter activity"/>
    <property type="evidence" value="ECO:0007669"/>
    <property type="project" value="UniProtKB-UniRule"/>
</dbReference>
<evidence type="ECO:0000256" key="6">
    <source>
        <dbReference type="ARBA" id="ARBA00023136"/>
    </source>
</evidence>
<dbReference type="SUPFAM" id="SSF103473">
    <property type="entry name" value="MFS general substrate transporter"/>
    <property type="match status" value="1"/>
</dbReference>
<evidence type="ECO:0000256" key="5">
    <source>
        <dbReference type="ARBA" id="ARBA00022989"/>
    </source>
</evidence>
<evidence type="ECO:0000256" key="2">
    <source>
        <dbReference type="ARBA" id="ARBA00006279"/>
    </source>
</evidence>
<dbReference type="GO" id="GO:0016020">
    <property type="term" value="C:membrane"/>
    <property type="evidence" value="ECO:0007669"/>
    <property type="project" value="UniProtKB-SubCell"/>
</dbReference>
<keyword evidence="6 7" id="KW-0472">Membrane</keyword>
<reference evidence="8" key="1">
    <citation type="journal article" date="2022" name="Front. Genet.">
        <title>Chromosome-Scale Assembly of the Dendrobium nobile Genome Provides Insights Into the Molecular Mechanism of the Biosynthesis of the Medicinal Active Ingredient of Dendrobium.</title>
        <authorList>
            <person name="Xu Q."/>
            <person name="Niu S.-C."/>
            <person name="Li K.-L."/>
            <person name="Zheng P.-J."/>
            <person name="Zhang X.-J."/>
            <person name="Jia Y."/>
            <person name="Liu Y."/>
            <person name="Niu Y.-X."/>
            <person name="Yu L.-H."/>
            <person name="Chen D.-F."/>
            <person name="Zhang G.-Q."/>
        </authorList>
    </citation>
    <scope>NUCLEOTIDE SEQUENCE</scope>
    <source>
        <tissue evidence="8">Leaf</tissue>
    </source>
</reference>
<feature type="transmembrane region" description="Helical" evidence="7">
    <location>
        <begin position="166"/>
        <end position="187"/>
    </location>
</feature>
<feature type="transmembrane region" description="Helical" evidence="7">
    <location>
        <begin position="454"/>
        <end position="476"/>
    </location>
</feature>
<dbReference type="InterPro" id="IPR009716">
    <property type="entry name" value="Ferroportin-1"/>
</dbReference>
<name>A0A8T3BJK7_DENNO</name>
<dbReference type="SMR" id="A0A8T3BJK7"/>
<feature type="transmembrane region" description="Helical" evidence="7">
    <location>
        <begin position="522"/>
        <end position="538"/>
    </location>
</feature>
<dbReference type="Proteomes" id="UP000829196">
    <property type="component" value="Unassembled WGS sequence"/>
</dbReference>
<keyword evidence="9" id="KW-1185">Reference proteome</keyword>
<dbReference type="OrthoDB" id="648861at2759"/>
<comment type="similarity">
    <text evidence="2 7">Belongs to the ferroportin (FP) (TC 2.A.100) family. SLC40A subfamily.</text>
</comment>
<keyword evidence="4 7" id="KW-0812">Transmembrane</keyword>
<feature type="transmembrane region" description="Helical" evidence="7">
    <location>
        <begin position="390"/>
        <end position="412"/>
    </location>
</feature>
<dbReference type="InterPro" id="IPR036259">
    <property type="entry name" value="MFS_trans_sf"/>
</dbReference>
<comment type="caution">
    <text evidence="8">The sequence shown here is derived from an EMBL/GenBank/DDBJ whole genome shotgun (WGS) entry which is preliminary data.</text>
</comment>